<gene>
    <name evidence="1" type="ORF">GCM10014713_51150</name>
</gene>
<dbReference type="Proteomes" id="UP000619486">
    <property type="component" value="Unassembled WGS sequence"/>
</dbReference>
<protein>
    <recommendedName>
        <fullName evidence="3">TetR family transcriptional regulator</fullName>
    </recommendedName>
</protein>
<evidence type="ECO:0008006" key="3">
    <source>
        <dbReference type="Google" id="ProtNLM"/>
    </source>
</evidence>
<dbReference type="EMBL" id="BMQQ01000023">
    <property type="protein sequence ID" value="GGT50848.1"/>
    <property type="molecule type" value="Genomic_DNA"/>
</dbReference>
<evidence type="ECO:0000313" key="1">
    <source>
        <dbReference type="EMBL" id="GGT50848.1"/>
    </source>
</evidence>
<evidence type="ECO:0000313" key="2">
    <source>
        <dbReference type="Proteomes" id="UP000619486"/>
    </source>
</evidence>
<proteinExistence type="predicted"/>
<name>A0A918HCB7_9ACTN</name>
<sequence>MWMAEAILAGAVDHGCTPEQSVDVFRGIWYFTVGEVLVRAHSARRRDEGRPFAHRDDLDPSQVPHLAAIGVRWAPLAARDIYPESLRAFVDGLLAQAERDAP</sequence>
<comment type="caution">
    <text evidence="1">The sequence shown here is derived from an EMBL/GenBank/DDBJ whole genome shotgun (WGS) entry which is preliminary data.</text>
</comment>
<organism evidence="1 2">
    <name type="scientific">Streptomyces purpureus</name>
    <dbReference type="NCBI Taxonomy" id="1951"/>
    <lineage>
        <taxon>Bacteria</taxon>
        <taxon>Bacillati</taxon>
        <taxon>Actinomycetota</taxon>
        <taxon>Actinomycetes</taxon>
        <taxon>Kitasatosporales</taxon>
        <taxon>Streptomycetaceae</taxon>
        <taxon>Streptomyces</taxon>
    </lineage>
</organism>
<dbReference type="Gene3D" id="1.10.357.10">
    <property type="entry name" value="Tetracycline Repressor, domain 2"/>
    <property type="match status" value="1"/>
</dbReference>
<keyword evidence="2" id="KW-1185">Reference proteome</keyword>
<reference evidence="1" key="1">
    <citation type="journal article" date="2014" name="Int. J. Syst. Evol. Microbiol.">
        <title>Complete genome sequence of Corynebacterium casei LMG S-19264T (=DSM 44701T), isolated from a smear-ripened cheese.</title>
        <authorList>
            <consortium name="US DOE Joint Genome Institute (JGI-PGF)"/>
            <person name="Walter F."/>
            <person name="Albersmeier A."/>
            <person name="Kalinowski J."/>
            <person name="Ruckert C."/>
        </authorList>
    </citation>
    <scope>NUCLEOTIDE SEQUENCE</scope>
    <source>
        <strain evidence="1">JCM 3172</strain>
    </source>
</reference>
<dbReference type="AlphaFoldDB" id="A0A918HCB7"/>
<reference evidence="1" key="2">
    <citation type="submission" date="2020-09" db="EMBL/GenBank/DDBJ databases">
        <authorList>
            <person name="Sun Q."/>
            <person name="Ohkuma M."/>
        </authorList>
    </citation>
    <scope>NUCLEOTIDE SEQUENCE</scope>
    <source>
        <strain evidence="1">JCM 3172</strain>
    </source>
</reference>
<dbReference type="InterPro" id="IPR036271">
    <property type="entry name" value="Tet_transcr_reg_TetR-rel_C_sf"/>
</dbReference>
<dbReference type="SUPFAM" id="SSF48498">
    <property type="entry name" value="Tetracyclin repressor-like, C-terminal domain"/>
    <property type="match status" value="1"/>
</dbReference>
<accession>A0A918HCB7</accession>